<protein>
    <submittedName>
        <fullName evidence="1">RCG47688</fullName>
    </submittedName>
</protein>
<dbReference type="EMBL" id="CH473953">
    <property type="protein sequence ID" value="EDM11976.1"/>
    <property type="molecule type" value="Genomic_DNA"/>
</dbReference>
<gene>
    <name evidence="1" type="ORF">rCG_47688</name>
</gene>
<accession>A6HXP5</accession>
<organism evidence="1 2">
    <name type="scientific">Rattus norvegicus</name>
    <name type="common">Rat</name>
    <dbReference type="NCBI Taxonomy" id="10116"/>
    <lineage>
        <taxon>Eukaryota</taxon>
        <taxon>Metazoa</taxon>
        <taxon>Chordata</taxon>
        <taxon>Craniata</taxon>
        <taxon>Vertebrata</taxon>
        <taxon>Euteleostomi</taxon>
        <taxon>Mammalia</taxon>
        <taxon>Eutheria</taxon>
        <taxon>Euarchontoglires</taxon>
        <taxon>Glires</taxon>
        <taxon>Rodentia</taxon>
        <taxon>Myomorpha</taxon>
        <taxon>Muroidea</taxon>
        <taxon>Muridae</taxon>
        <taxon>Murinae</taxon>
        <taxon>Rattus</taxon>
    </lineage>
</organism>
<evidence type="ECO:0000313" key="2">
    <source>
        <dbReference type="Proteomes" id="UP000234681"/>
    </source>
</evidence>
<dbReference type="Proteomes" id="UP000234681">
    <property type="component" value="Chromosome 1"/>
</dbReference>
<evidence type="ECO:0000313" key="1">
    <source>
        <dbReference type="EMBL" id="EDM11976.1"/>
    </source>
</evidence>
<reference evidence="2" key="1">
    <citation type="submission" date="2005-09" db="EMBL/GenBank/DDBJ databases">
        <authorList>
            <person name="Mural R.J."/>
            <person name="Li P.W."/>
            <person name="Adams M.D."/>
            <person name="Amanatides P.G."/>
            <person name="Baden-Tillson H."/>
            <person name="Barnstead M."/>
            <person name="Chin S.H."/>
            <person name="Dew I."/>
            <person name="Evans C.A."/>
            <person name="Ferriera S."/>
            <person name="Flanigan M."/>
            <person name="Fosler C."/>
            <person name="Glodek A."/>
            <person name="Gu Z."/>
            <person name="Holt R.A."/>
            <person name="Jennings D."/>
            <person name="Kraft C.L."/>
            <person name="Lu F."/>
            <person name="Nguyen T."/>
            <person name="Nusskern D.R."/>
            <person name="Pfannkoch C.M."/>
            <person name="Sitter C."/>
            <person name="Sutton G.G."/>
            <person name="Venter J.C."/>
            <person name="Wang Z."/>
            <person name="Woodage T."/>
            <person name="Zheng X.H."/>
            <person name="Zhong F."/>
        </authorList>
    </citation>
    <scope>NUCLEOTIDE SEQUENCE [LARGE SCALE GENOMIC DNA]</scope>
    <source>
        <strain>BN</strain>
        <strain evidence="2">Sprague-Dawley</strain>
    </source>
</reference>
<dbReference type="AlphaFoldDB" id="A6HXP5"/>
<proteinExistence type="predicted"/>
<name>A6HXP5_RAT</name>
<sequence length="72" mass="8309">MWGREGPEVSLYLLPSKRPQSRQDLRPKSQEVHGTWANFTARGFYEQPAILWVLGSLRSFKSGLYQSEPQKS</sequence>